<evidence type="ECO:0000313" key="1">
    <source>
        <dbReference type="EMBL" id="KHL24349.1"/>
    </source>
</evidence>
<proteinExistence type="predicted"/>
<protein>
    <submittedName>
        <fullName evidence="1">Uncharacterized protein</fullName>
    </submittedName>
</protein>
<sequence>MSSFTELETAVLGTIFAETPTLAPGLRRQLTRATVTKRVDTEHGFFTDIAVPSDVPPVDAPDVLGHSTHAHVAGVEHGFGFVLFMNEGRLHLLEGYAFGPDVASLDLYNLSFEVYCSPINCTE</sequence>
<organism evidence="1 2">
    <name type="scientific">Croceibacterium mercuriale</name>
    <dbReference type="NCBI Taxonomy" id="1572751"/>
    <lineage>
        <taxon>Bacteria</taxon>
        <taxon>Pseudomonadati</taxon>
        <taxon>Pseudomonadota</taxon>
        <taxon>Alphaproteobacteria</taxon>
        <taxon>Sphingomonadales</taxon>
        <taxon>Erythrobacteraceae</taxon>
        <taxon>Croceibacterium</taxon>
    </lineage>
</organism>
<accession>A0A0B2BSF3</accession>
<name>A0A0B2BSF3_9SPHN</name>
<evidence type="ECO:0000313" key="2">
    <source>
        <dbReference type="Proteomes" id="UP000030988"/>
    </source>
</evidence>
<dbReference type="AlphaFoldDB" id="A0A0B2BSF3"/>
<gene>
    <name evidence="1" type="ORF">PK98_09685</name>
</gene>
<dbReference type="OrthoDB" id="7451759at2"/>
<dbReference type="EMBL" id="JTDN01000002">
    <property type="protein sequence ID" value="KHL24349.1"/>
    <property type="molecule type" value="Genomic_DNA"/>
</dbReference>
<dbReference type="RefSeq" id="WP_039096668.1">
    <property type="nucleotide sequence ID" value="NZ_JTDN01000002.1"/>
</dbReference>
<keyword evidence="2" id="KW-1185">Reference proteome</keyword>
<dbReference type="Proteomes" id="UP000030988">
    <property type="component" value="Unassembled WGS sequence"/>
</dbReference>
<reference evidence="1 2" key="1">
    <citation type="submission" date="2014-11" db="EMBL/GenBank/DDBJ databases">
        <title>Draft genome sequence of Kirrobacter mercurialis.</title>
        <authorList>
            <person name="Coil D.A."/>
            <person name="Eisen J.A."/>
        </authorList>
    </citation>
    <scope>NUCLEOTIDE SEQUENCE [LARGE SCALE GENOMIC DNA]</scope>
    <source>
        <strain evidence="1 2">Coronado</strain>
    </source>
</reference>
<comment type="caution">
    <text evidence="1">The sequence shown here is derived from an EMBL/GenBank/DDBJ whole genome shotgun (WGS) entry which is preliminary data.</text>
</comment>